<evidence type="ECO:0000256" key="1">
    <source>
        <dbReference type="ARBA" id="ARBA00004173"/>
    </source>
</evidence>
<evidence type="ECO:0000256" key="3">
    <source>
        <dbReference type="ARBA" id="ARBA00022946"/>
    </source>
</evidence>
<evidence type="ECO:0000256" key="5">
    <source>
        <dbReference type="ARBA" id="ARBA00023128"/>
    </source>
</evidence>
<evidence type="ECO:0000256" key="7">
    <source>
        <dbReference type="ARBA" id="ARBA00035181"/>
    </source>
</evidence>
<keyword evidence="11" id="KW-1185">Reference proteome</keyword>
<sequence>MAQHMIRNIFSISGRVSSLSARCISTTPIVNGKFQKKFDTSMGAWGPLVDGPDYTFLDGRPTPLRSGQRRRAKQQKEVSEKVLQLMKETNFAIERHQRLLHEEKEKKNQILNEKLKPKGHKLLKN</sequence>
<dbReference type="GO" id="GO:0032543">
    <property type="term" value="P:mitochondrial translation"/>
    <property type="evidence" value="ECO:0007669"/>
    <property type="project" value="InterPro"/>
</dbReference>
<dbReference type="AlphaFoldDB" id="A0A423TBB9"/>
<dbReference type="PANTHER" id="PTHR34090:SF1">
    <property type="entry name" value="LARGE RIBOSOMAL SUBUNIT PROTEIN ML52"/>
    <property type="match status" value="1"/>
</dbReference>
<proteinExistence type="inferred from homology"/>
<protein>
    <recommendedName>
        <fullName evidence="7">Large ribosomal subunit protein mL52</fullName>
    </recommendedName>
    <alternativeName>
        <fullName evidence="8">39S ribosomal protein L52, mitochondrial</fullName>
    </alternativeName>
</protein>
<dbReference type="Pfam" id="PF18699">
    <property type="entry name" value="MRPL52"/>
    <property type="match status" value="1"/>
</dbReference>
<name>A0A423TBB9_PENVA</name>
<evidence type="ECO:0000256" key="2">
    <source>
        <dbReference type="ARBA" id="ARBA00007232"/>
    </source>
</evidence>
<reference evidence="10 11" key="1">
    <citation type="submission" date="2018-04" db="EMBL/GenBank/DDBJ databases">
        <authorList>
            <person name="Zhang X."/>
            <person name="Yuan J."/>
            <person name="Li F."/>
            <person name="Xiang J."/>
        </authorList>
    </citation>
    <scope>NUCLEOTIDE SEQUENCE [LARGE SCALE GENOMIC DNA]</scope>
    <source>
        <tissue evidence="10">Muscle</tissue>
    </source>
</reference>
<evidence type="ECO:0000256" key="8">
    <source>
        <dbReference type="ARBA" id="ARBA00035425"/>
    </source>
</evidence>
<keyword evidence="4 10" id="KW-0689">Ribosomal protein</keyword>
<dbReference type="GO" id="GO:0005762">
    <property type="term" value="C:mitochondrial large ribosomal subunit"/>
    <property type="evidence" value="ECO:0007669"/>
    <property type="project" value="InterPro"/>
</dbReference>
<evidence type="ECO:0000313" key="10">
    <source>
        <dbReference type="EMBL" id="ROT73745.1"/>
    </source>
</evidence>
<evidence type="ECO:0000256" key="9">
    <source>
        <dbReference type="SAM" id="MobiDB-lite"/>
    </source>
</evidence>
<accession>A0A423TBB9</accession>
<dbReference type="PANTHER" id="PTHR34090">
    <property type="entry name" value="39S RIBOSOMAL PROTEIN L52, MITOCHONDRIAL"/>
    <property type="match status" value="1"/>
</dbReference>
<dbReference type="Proteomes" id="UP000283509">
    <property type="component" value="Unassembled WGS sequence"/>
</dbReference>
<dbReference type="OrthoDB" id="10249237at2759"/>
<feature type="region of interest" description="Disordered" evidence="9">
    <location>
        <begin position="102"/>
        <end position="125"/>
    </location>
</feature>
<comment type="caution">
    <text evidence="10">The sequence shown here is derived from an EMBL/GenBank/DDBJ whole genome shotgun (WGS) entry which is preliminary data.</text>
</comment>
<comment type="similarity">
    <text evidence="2">Belongs to the mitochondrion-specific ribosomal protein mL52 family.</text>
</comment>
<evidence type="ECO:0000256" key="4">
    <source>
        <dbReference type="ARBA" id="ARBA00022980"/>
    </source>
</evidence>
<dbReference type="InterPro" id="IPR034596">
    <property type="entry name" value="Ribosomal_mL52"/>
</dbReference>
<organism evidence="10 11">
    <name type="scientific">Penaeus vannamei</name>
    <name type="common">Whiteleg shrimp</name>
    <name type="synonym">Litopenaeus vannamei</name>
    <dbReference type="NCBI Taxonomy" id="6689"/>
    <lineage>
        <taxon>Eukaryota</taxon>
        <taxon>Metazoa</taxon>
        <taxon>Ecdysozoa</taxon>
        <taxon>Arthropoda</taxon>
        <taxon>Crustacea</taxon>
        <taxon>Multicrustacea</taxon>
        <taxon>Malacostraca</taxon>
        <taxon>Eumalacostraca</taxon>
        <taxon>Eucarida</taxon>
        <taxon>Decapoda</taxon>
        <taxon>Dendrobranchiata</taxon>
        <taxon>Penaeoidea</taxon>
        <taxon>Penaeidae</taxon>
        <taxon>Penaeus</taxon>
    </lineage>
</organism>
<dbReference type="STRING" id="6689.A0A423TBB9"/>
<keyword evidence="6" id="KW-0687">Ribonucleoprotein</keyword>
<keyword evidence="3" id="KW-0809">Transit peptide</keyword>
<feature type="compositionally biased region" description="Basic and acidic residues" evidence="9">
    <location>
        <begin position="102"/>
        <end position="116"/>
    </location>
</feature>
<gene>
    <name evidence="10" type="ORF">C7M84_007793</name>
</gene>
<keyword evidence="5" id="KW-0496">Mitochondrion</keyword>
<dbReference type="GO" id="GO:0003735">
    <property type="term" value="F:structural constituent of ribosome"/>
    <property type="evidence" value="ECO:0007669"/>
    <property type="project" value="InterPro"/>
</dbReference>
<reference evidence="10 11" key="2">
    <citation type="submission" date="2019-01" db="EMBL/GenBank/DDBJ databases">
        <title>The decoding of complex shrimp genome reveals the adaptation for benthos swimmer, frequently molting mechanism and breeding impact on genome.</title>
        <authorList>
            <person name="Sun Y."/>
            <person name="Gao Y."/>
            <person name="Yu Y."/>
        </authorList>
    </citation>
    <scope>NUCLEOTIDE SEQUENCE [LARGE SCALE GENOMIC DNA]</scope>
    <source>
        <tissue evidence="10">Muscle</tissue>
    </source>
</reference>
<evidence type="ECO:0000256" key="6">
    <source>
        <dbReference type="ARBA" id="ARBA00023274"/>
    </source>
</evidence>
<evidence type="ECO:0000313" key="11">
    <source>
        <dbReference type="Proteomes" id="UP000283509"/>
    </source>
</evidence>
<dbReference type="EMBL" id="QCYY01001995">
    <property type="protein sequence ID" value="ROT73745.1"/>
    <property type="molecule type" value="Genomic_DNA"/>
</dbReference>
<comment type="subcellular location">
    <subcellularLocation>
        <location evidence="1">Mitochondrion</location>
    </subcellularLocation>
</comment>